<feature type="binding site" evidence="14">
    <location>
        <begin position="404"/>
        <end position="407"/>
    </location>
    <ligand>
        <name>4-CDP-2-C-methyl-D-erythritol 2-phosphate</name>
        <dbReference type="ChEBI" id="CHEBI:57919"/>
    </ligand>
</feature>
<feature type="site" description="Positions MEP for the nucleophilic attack" evidence="14">
    <location>
        <position position="185"/>
    </location>
</feature>
<dbReference type="EC" id="4.6.1.12" evidence="14"/>
<dbReference type="EMBL" id="BJZT01000037">
    <property type="protein sequence ID" value="GEP00965.1"/>
    <property type="molecule type" value="Genomic_DNA"/>
</dbReference>
<keyword evidence="13 14" id="KW-0511">Multifunctional enzyme</keyword>
<feature type="binding site" evidence="14">
    <location>
        <position position="414"/>
    </location>
    <ligand>
        <name>4-CDP-2-C-methyl-D-erythritol 2-phosphate</name>
        <dbReference type="ChEBI" id="CHEBI:57919"/>
    </ligand>
</feature>
<keyword evidence="10 14" id="KW-0479">Metal-binding</keyword>
<dbReference type="AlphaFoldDB" id="A0A512ITC5"/>
<feature type="binding site" evidence="14">
    <location>
        <position position="411"/>
    </location>
    <ligand>
        <name>4-CDP-2-C-methyl-D-erythritol 2-phosphate</name>
        <dbReference type="ChEBI" id="CHEBI:57919"/>
    </ligand>
</feature>
<evidence type="ECO:0000256" key="3">
    <source>
        <dbReference type="ARBA" id="ARBA00001968"/>
    </source>
</evidence>
<dbReference type="GO" id="GO:0016114">
    <property type="term" value="P:terpenoid biosynthetic process"/>
    <property type="evidence" value="ECO:0007669"/>
    <property type="project" value="InterPro"/>
</dbReference>
<evidence type="ECO:0000259" key="15">
    <source>
        <dbReference type="Pfam" id="PF02542"/>
    </source>
</evidence>
<dbReference type="CDD" id="cd00554">
    <property type="entry name" value="MECDP_synthase"/>
    <property type="match status" value="1"/>
</dbReference>
<dbReference type="Pfam" id="PF01128">
    <property type="entry name" value="IspD"/>
    <property type="match status" value="1"/>
</dbReference>
<accession>A0A512ITC5</accession>
<dbReference type="PROSITE" id="PS01295">
    <property type="entry name" value="ISPD"/>
    <property type="match status" value="1"/>
</dbReference>
<reference evidence="16 17" key="1">
    <citation type="submission" date="2019-07" db="EMBL/GenBank/DDBJ databases">
        <title>Whole genome shotgun sequence of Methylobacterium haplocladii NBRC 107714.</title>
        <authorList>
            <person name="Hosoyama A."/>
            <person name="Uohara A."/>
            <person name="Ohji S."/>
            <person name="Ichikawa N."/>
        </authorList>
    </citation>
    <scope>NUCLEOTIDE SEQUENCE [LARGE SCALE GENOMIC DNA]</scope>
    <source>
        <strain evidence="16 17">NBRC 107714</strain>
    </source>
</reference>
<keyword evidence="17" id="KW-1185">Reference proteome</keyword>
<dbReference type="EC" id="2.7.7.60" evidence="14"/>
<evidence type="ECO:0000256" key="1">
    <source>
        <dbReference type="ARBA" id="ARBA00000200"/>
    </source>
</evidence>
<dbReference type="InterPro" id="IPR018294">
    <property type="entry name" value="ISPD_synthase_CS"/>
</dbReference>
<comment type="cofactor">
    <cofactor evidence="3 14">
        <name>a divalent metal cation</name>
        <dbReference type="ChEBI" id="CHEBI:60240"/>
    </cofactor>
</comment>
<comment type="caution">
    <text evidence="14">Lacks conserved residue(s) required for the propagation of feature annotation.</text>
</comment>
<dbReference type="SUPFAM" id="SSF69765">
    <property type="entry name" value="IpsF-like"/>
    <property type="match status" value="1"/>
</dbReference>
<feature type="site" description="Positions MEP for the nucleophilic attack" evidence="14">
    <location>
        <position position="242"/>
    </location>
</feature>
<feature type="binding site" evidence="14">
    <location>
        <position position="314"/>
    </location>
    <ligand>
        <name>a divalent metal cation</name>
        <dbReference type="ChEBI" id="CHEBI:60240"/>
    </ligand>
</feature>
<dbReference type="PANTHER" id="PTHR43181:SF1">
    <property type="entry name" value="2-C-METHYL-D-ERYTHRITOL 2,4-CYCLODIPHOSPHATE SYNTHASE, CHLOROPLASTIC"/>
    <property type="match status" value="1"/>
</dbReference>
<feature type="binding site" evidence="14">
    <location>
        <begin position="328"/>
        <end position="330"/>
    </location>
    <ligand>
        <name>4-CDP-2-C-methyl-D-erythritol 2-phosphate</name>
        <dbReference type="ChEBI" id="CHEBI:57919"/>
    </ligand>
</feature>
<dbReference type="NCBIfam" id="NF006899">
    <property type="entry name" value="PRK09382.1"/>
    <property type="match status" value="1"/>
</dbReference>
<comment type="pathway">
    <text evidence="4 14">Isoprenoid biosynthesis; isopentenyl diphosphate biosynthesis via DXP pathway; isopentenyl diphosphate from 1-deoxy-D-xylulose 5-phosphate: step 4/6.</text>
</comment>
<comment type="catalytic activity">
    <reaction evidence="1 14">
        <text>4-CDP-2-C-methyl-D-erythritol 2-phosphate = 2-C-methyl-D-erythritol 2,4-cyclic diphosphate + CMP</text>
        <dbReference type="Rhea" id="RHEA:23864"/>
        <dbReference type="ChEBI" id="CHEBI:57919"/>
        <dbReference type="ChEBI" id="CHEBI:58483"/>
        <dbReference type="ChEBI" id="CHEBI:60377"/>
        <dbReference type="EC" id="4.6.1.12"/>
    </reaction>
</comment>
<evidence type="ECO:0000256" key="13">
    <source>
        <dbReference type="ARBA" id="ARBA00023268"/>
    </source>
</evidence>
<keyword evidence="11 14" id="KW-0414">Isoprene biosynthesis</keyword>
<evidence type="ECO:0000256" key="7">
    <source>
        <dbReference type="ARBA" id="ARBA00009789"/>
    </source>
</evidence>
<dbReference type="PROSITE" id="PS01350">
    <property type="entry name" value="ISPF"/>
    <property type="match status" value="1"/>
</dbReference>
<evidence type="ECO:0000256" key="10">
    <source>
        <dbReference type="ARBA" id="ARBA00022723"/>
    </source>
</evidence>
<evidence type="ECO:0000256" key="6">
    <source>
        <dbReference type="ARBA" id="ARBA00008480"/>
    </source>
</evidence>
<keyword evidence="12 14" id="KW-0456">Lyase</keyword>
<name>A0A512ITC5_9HYPH</name>
<dbReference type="HAMAP" id="MF_00107">
    <property type="entry name" value="IspF"/>
    <property type="match status" value="1"/>
</dbReference>
<comment type="similarity">
    <text evidence="14">In the C-terminal section; belongs to the IspF family.</text>
</comment>
<feature type="site" description="Transition state stabilizer" evidence="14">
    <location>
        <position position="43"/>
    </location>
</feature>
<comment type="similarity">
    <text evidence="6">Belongs to the IspF family.</text>
</comment>
<dbReference type="NCBIfam" id="TIGR00151">
    <property type="entry name" value="ispF"/>
    <property type="match status" value="1"/>
</dbReference>
<dbReference type="Pfam" id="PF02542">
    <property type="entry name" value="YgbB"/>
    <property type="match status" value="1"/>
</dbReference>
<dbReference type="Proteomes" id="UP000321258">
    <property type="component" value="Unassembled WGS sequence"/>
</dbReference>
<dbReference type="InterPro" id="IPR036571">
    <property type="entry name" value="MECDP_synthase_sf"/>
</dbReference>
<evidence type="ECO:0000256" key="5">
    <source>
        <dbReference type="ARBA" id="ARBA00004787"/>
    </source>
</evidence>
<comment type="catalytic activity">
    <reaction evidence="2 14">
        <text>2-C-methyl-D-erythritol 4-phosphate + CTP + H(+) = 4-CDP-2-C-methyl-D-erythritol + diphosphate</text>
        <dbReference type="Rhea" id="RHEA:13429"/>
        <dbReference type="ChEBI" id="CHEBI:15378"/>
        <dbReference type="ChEBI" id="CHEBI:33019"/>
        <dbReference type="ChEBI" id="CHEBI:37563"/>
        <dbReference type="ChEBI" id="CHEBI:57823"/>
        <dbReference type="ChEBI" id="CHEBI:58262"/>
        <dbReference type="EC" id="2.7.7.60"/>
    </reaction>
</comment>
<dbReference type="InterPro" id="IPR034683">
    <property type="entry name" value="IspD/TarI"/>
</dbReference>
<organism evidence="16 17">
    <name type="scientific">Methylobacterium haplocladii</name>
    <dbReference type="NCBI Taxonomy" id="1176176"/>
    <lineage>
        <taxon>Bacteria</taxon>
        <taxon>Pseudomonadati</taxon>
        <taxon>Pseudomonadota</taxon>
        <taxon>Alphaproteobacteria</taxon>
        <taxon>Hyphomicrobiales</taxon>
        <taxon>Methylobacteriaceae</taxon>
        <taxon>Methylobacterium</taxon>
    </lineage>
</organism>
<dbReference type="GO" id="GO:0046872">
    <property type="term" value="F:metal ion binding"/>
    <property type="evidence" value="ECO:0007669"/>
    <property type="project" value="UniProtKB-KW"/>
</dbReference>
<dbReference type="GO" id="GO:0008685">
    <property type="term" value="F:2-C-methyl-D-erythritol 2,4-cyclodiphosphate synthase activity"/>
    <property type="evidence" value="ECO:0007669"/>
    <property type="project" value="UniProtKB-UniRule"/>
</dbReference>
<feature type="binding site" evidence="14">
    <location>
        <position position="282"/>
    </location>
    <ligand>
        <name>a divalent metal cation</name>
        <dbReference type="ChEBI" id="CHEBI:60240"/>
    </ligand>
</feature>
<feature type="region of interest" description="2-C-methyl-D-erythritol 4-phosphate cytidylyltransferase" evidence="14">
    <location>
        <begin position="1"/>
        <end position="272"/>
    </location>
</feature>
<keyword evidence="8 14" id="KW-0808">Transferase</keyword>
<comment type="caution">
    <text evidence="16">The sequence shown here is derived from an EMBL/GenBank/DDBJ whole genome shotgun (WGS) entry which is preliminary data.</text>
</comment>
<evidence type="ECO:0000256" key="14">
    <source>
        <dbReference type="HAMAP-Rule" id="MF_01520"/>
    </source>
</evidence>
<proteinExistence type="inferred from homology"/>
<feature type="region of interest" description="2-C-methyl-D-erythritol 2,4-cyclodiphosphate synthase" evidence="14">
    <location>
        <begin position="274"/>
        <end position="446"/>
    </location>
</feature>
<dbReference type="GO" id="GO:0050518">
    <property type="term" value="F:2-C-methyl-D-erythritol 4-phosphate cytidylyltransferase activity"/>
    <property type="evidence" value="ECO:0007669"/>
    <property type="project" value="UniProtKB-UniRule"/>
</dbReference>
<feature type="binding site" evidence="14">
    <location>
        <position position="280"/>
    </location>
    <ligand>
        <name>a divalent metal cation</name>
        <dbReference type="ChEBI" id="CHEBI:60240"/>
    </ligand>
</feature>
<dbReference type="InterPro" id="IPR001228">
    <property type="entry name" value="IspD"/>
</dbReference>
<evidence type="ECO:0000313" key="17">
    <source>
        <dbReference type="Proteomes" id="UP000321258"/>
    </source>
</evidence>
<feature type="site" description="Transition state stabilizer" evidence="14">
    <location>
        <position position="36"/>
    </location>
</feature>
<evidence type="ECO:0000256" key="4">
    <source>
        <dbReference type="ARBA" id="ARBA00004709"/>
    </source>
</evidence>
<dbReference type="SUPFAM" id="SSF53448">
    <property type="entry name" value="Nucleotide-diphospho-sugar transferases"/>
    <property type="match status" value="1"/>
</dbReference>
<dbReference type="InterPro" id="IPR026596">
    <property type="entry name" value="IspD/F"/>
</dbReference>
<dbReference type="NCBIfam" id="TIGR00453">
    <property type="entry name" value="ispD"/>
    <property type="match status" value="1"/>
</dbReference>
<dbReference type="InterPro" id="IPR003526">
    <property type="entry name" value="MECDP_synthase"/>
</dbReference>
<evidence type="ECO:0000313" key="16">
    <source>
        <dbReference type="EMBL" id="GEP00965.1"/>
    </source>
</evidence>
<dbReference type="Gene3D" id="3.30.1330.50">
    <property type="entry name" value="2-C-methyl-D-erythritol 2,4-cyclodiphosphate synthase"/>
    <property type="match status" value="1"/>
</dbReference>
<feature type="site" description="Transition state stabilizer" evidence="14">
    <location>
        <position position="405"/>
    </location>
</feature>
<comment type="function">
    <text evidence="14">Bifunctional enzyme that catalyzes the formation of 4-diphosphocytidyl-2-C-methyl-D-erythritol from CTP and 2-C-methyl-D-erythritol 4-phosphate (MEP) (IspD), and catalyzes the conversion of 4-diphosphocytidyl-2-C-methyl-D-erythritol 2-phosphate (CDP-ME2P) to 2-C-methyl-D-erythritol 2,4-cyclodiphosphate (ME-CPP) with a corresponding release of cytidine 5-monophosphate (CMP) (IspF).</text>
</comment>
<gene>
    <name evidence="14 16" type="primary">ispDF</name>
    <name evidence="16" type="ORF">MHA02_33520</name>
</gene>
<feature type="domain" description="2-C-methyl-D-erythritol 2,4-cyclodiphosphate synthase" evidence="15">
    <location>
        <begin position="276"/>
        <end position="426"/>
    </location>
</feature>
<feature type="site" description="Transition state stabilizer" evidence="14">
    <location>
        <position position="306"/>
    </location>
</feature>
<dbReference type="FunFam" id="3.90.550.10:FF:000003">
    <property type="entry name" value="2-C-methyl-D-erythritol 4-phosphate cytidylyltransferase"/>
    <property type="match status" value="1"/>
</dbReference>
<protein>
    <recommendedName>
        <fullName evidence="14">Bifunctional enzyme IspD/IspF</fullName>
    </recommendedName>
    <domain>
        <recommendedName>
            <fullName evidence="14">2-C-methyl-D-erythritol 4-phosphate cytidylyltransferase</fullName>
            <ecNumber evidence="14">2.7.7.60</ecNumber>
        </recommendedName>
        <alternativeName>
            <fullName evidence="14">4-diphosphocytidyl-2C-methyl-D-erythritol synthase</fullName>
        </alternativeName>
        <alternativeName>
            <fullName evidence="14">MEP cytidylyltransferase</fullName>
            <shortName evidence="14">MCT</shortName>
        </alternativeName>
    </domain>
    <domain>
        <recommendedName>
            <fullName evidence="14">2-C-methyl-D-erythritol 2,4-cyclodiphosphate synthase</fullName>
            <shortName evidence="14">MECDP-synthase</shortName>
            <shortName evidence="14">MECPP-synthase</shortName>
            <shortName evidence="14">MECPS</shortName>
            <ecNumber evidence="14">4.6.1.12</ecNumber>
        </recommendedName>
    </domain>
</protein>
<dbReference type="GO" id="GO:0019288">
    <property type="term" value="P:isopentenyl diphosphate biosynthetic process, methylerythritol 4-phosphate pathway"/>
    <property type="evidence" value="ECO:0007669"/>
    <property type="project" value="UniProtKB-UniRule"/>
</dbReference>
<dbReference type="UniPathway" id="UPA00056">
    <property type="reaction ID" value="UER00093"/>
</dbReference>
<feature type="binding site" evidence="14">
    <location>
        <begin position="306"/>
        <end position="307"/>
    </location>
    <ligand>
        <name>4-CDP-2-C-methyl-D-erythritol 2-phosphate</name>
        <dbReference type="ChEBI" id="CHEBI:57919"/>
    </ligand>
</feature>
<sequence>MSAADFAMMSQRPLMTEPAARLLTAAVVVAAGKGLRIGGDLPKQYRRVGGRAVLTRTLAALASHPGIDRIQPVIAPDATDFYRECLADLEPDLGKKLSEPVAGGATRQQSVRAGLEALAASGAAPDLVLVHDAARPYVATDLIDRAIQAGREHGAAVPGVAVSDTIKLVEPIAPGIGRVHETPARESLRAVQTPQAFVYATLIDAHRRAVAEGRDGFTDDGALAEWAGLSVVVFEGDAANRKITQPSDLIDADRTFSGGADAVSASTMTTLVSHLATGFDVHKFGPGDHVWLGGIKIPADRGVIAHSDGDVVLHALTDALLGTIADGDIGTHFPPSDEKWRGAASDQFLAHAVALVRARGGRIDHLDITVLAEAPRIGAHREAIRARVAEIAGIPIGCVSIKATTTETLGFVGRAEGLAAQAAASVRLPEICAELDAEAEQAARQS</sequence>
<comment type="pathway">
    <text evidence="5 14">Isoprenoid biosynthesis; isopentenyl diphosphate biosynthesis via DXP pathway; isopentenyl diphosphate from 1-deoxy-D-xylulose 5-phosphate: step 2/6.</text>
</comment>
<evidence type="ECO:0000256" key="9">
    <source>
        <dbReference type="ARBA" id="ARBA00022695"/>
    </source>
</evidence>
<comment type="similarity">
    <text evidence="7">Belongs to the IspD/TarI cytidylyltransferase family. IspD subfamily.</text>
</comment>
<dbReference type="HAMAP" id="MF_01520">
    <property type="entry name" value="IspDF"/>
    <property type="match status" value="1"/>
</dbReference>
<keyword evidence="9 14" id="KW-0548">Nucleotidyltransferase</keyword>
<evidence type="ECO:0000256" key="2">
    <source>
        <dbReference type="ARBA" id="ARBA00001282"/>
    </source>
</evidence>
<feature type="binding site" evidence="14">
    <location>
        <begin position="280"/>
        <end position="282"/>
    </location>
    <ligand>
        <name>4-CDP-2-C-methyl-D-erythritol 2-phosphate</name>
        <dbReference type="ChEBI" id="CHEBI:57919"/>
    </ligand>
</feature>
<dbReference type="PANTHER" id="PTHR43181">
    <property type="entry name" value="2-C-METHYL-D-ERYTHRITOL 2,4-CYCLODIPHOSPHATE SYNTHASE, CHLOROPLASTIC"/>
    <property type="match status" value="1"/>
</dbReference>
<evidence type="ECO:0000256" key="12">
    <source>
        <dbReference type="ARBA" id="ARBA00023239"/>
    </source>
</evidence>
<dbReference type="Gene3D" id="3.90.550.10">
    <property type="entry name" value="Spore Coat Polysaccharide Biosynthesis Protein SpsA, Chain A"/>
    <property type="match status" value="1"/>
</dbReference>
<dbReference type="InterPro" id="IPR020555">
    <property type="entry name" value="MECDP_synthase_CS"/>
</dbReference>
<evidence type="ECO:0000256" key="11">
    <source>
        <dbReference type="ARBA" id="ARBA00023229"/>
    </source>
</evidence>
<evidence type="ECO:0000256" key="8">
    <source>
        <dbReference type="ARBA" id="ARBA00022679"/>
    </source>
</evidence>
<dbReference type="CDD" id="cd02516">
    <property type="entry name" value="CDP-ME_synthetase"/>
    <property type="match status" value="1"/>
</dbReference>
<dbReference type="HAMAP" id="MF_00108">
    <property type="entry name" value="IspD"/>
    <property type="match status" value="1"/>
</dbReference>
<comment type="similarity">
    <text evidence="14">In the N-terminal section; belongs to the IspD/TarI cytidylyltransferase family. IspD subfamily.</text>
</comment>
<dbReference type="InterPro" id="IPR029044">
    <property type="entry name" value="Nucleotide-diphossugar_trans"/>
</dbReference>